<keyword evidence="5" id="KW-1133">Transmembrane helix</keyword>
<dbReference type="EMBL" id="OV696689">
    <property type="protein sequence ID" value="CAH1261605.1"/>
    <property type="molecule type" value="Genomic_DNA"/>
</dbReference>
<keyword evidence="5" id="KW-0732">Signal</keyword>
<evidence type="ECO:0000256" key="5">
    <source>
        <dbReference type="RuleBase" id="RU362059"/>
    </source>
</evidence>
<evidence type="ECO:0000256" key="2">
    <source>
        <dbReference type="ARBA" id="ARBA00022676"/>
    </source>
</evidence>
<dbReference type="Proteomes" id="UP000838412">
    <property type="component" value="Chromosome 4"/>
</dbReference>
<evidence type="ECO:0000256" key="3">
    <source>
        <dbReference type="ARBA" id="ARBA00022679"/>
    </source>
</evidence>
<dbReference type="GO" id="GO:0016020">
    <property type="term" value="C:membrane"/>
    <property type="evidence" value="ECO:0007669"/>
    <property type="project" value="UniProtKB-SubCell"/>
</dbReference>
<comment type="subcellular location">
    <subcellularLocation>
        <location evidence="5">Membrane</location>
        <topology evidence="5">Single-pass membrane protein</topology>
    </subcellularLocation>
</comment>
<dbReference type="OrthoDB" id="5835829at2759"/>
<dbReference type="Gene3D" id="3.40.50.2000">
    <property type="entry name" value="Glycogen Phosphorylase B"/>
    <property type="match status" value="2"/>
</dbReference>
<reference evidence="6" key="1">
    <citation type="submission" date="2022-01" db="EMBL/GenBank/DDBJ databases">
        <authorList>
            <person name="Braso-Vives M."/>
        </authorList>
    </citation>
    <scope>NUCLEOTIDE SEQUENCE</scope>
</reference>
<accession>A0A8J9ZRV9</accession>
<sequence length="525" mass="59232">MRAITLAVSVAIFLHLLSDERFNVHGGKVLLVPTPVIESYWFEMAKIGQVLSDREHDVVVVFPERVLTKRQKDRPDFQFETFQDQGAWARLEELNNLEREEAGEDGQIFLPRLLQLRQMWGQEMAKHCDLLLRNSTLTDRMKASRHDVIVTDALFHCGAIVGRHLDVPNVALVAPLEHDTRATGVPFPCSYVPSVFSTFDDRMPFLQRLENAFVVCKQMAVFWLWARAHDSVTHRYLGKGETALTAMSHTDVWLYVSDPLLDFPQPSMPNMVNIGGFHVKQAGSLSEELETFMRSSGDEGVVVVSFGAFMNSVPTQQAEVLATAFALLPQKVLWRHGGEKPASLGSNTKLMNWLPQNDLLGHEKTRLFVTHAGRSSVYEALHHGVPVVCLPTCLDQPANAARLVARGAGISLNYRTVTVEELYQAIVTVITDERYRAAAARLSSLHRDQPQPPMGRAVWWIEHVIKHGGLPHLRARAVELPWYQYYLLDVAAFLVAVCSVAMWFVWFSCLLCCRKCRRVGKIKSQ</sequence>
<evidence type="ECO:0000256" key="1">
    <source>
        <dbReference type="ARBA" id="ARBA00009995"/>
    </source>
</evidence>
<dbReference type="PROSITE" id="PS00375">
    <property type="entry name" value="UDPGT"/>
    <property type="match status" value="1"/>
</dbReference>
<dbReference type="GO" id="GO:0015020">
    <property type="term" value="F:glucuronosyltransferase activity"/>
    <property type="evidence" value="ECO:0007669"/>
    <property type="project" value="UniProtKB-EC"/>
</dbReference>
<dbReference type="FunFam" id="3.40.50.2000:FF:000021">
    <property type="entry name" value="UDP-glucuronosyltransferase"/>
    <property type="match status" value="1"/>
</dbReference>
<feature type="signal peptide" evidence="5">
    <location>
        <begin position="1"/>
        <end position="19"/>
    </location>
</feature>
<dbReference type="AlphaFoldDB" id="A0A8J9ZRV9"/>
<dbReference type="CDD" id="cd03784">
    <property type="entry name" value="GT1_Gtf-like"/>
    <property type="match status" value="1"/>
</dbReference>
<feature type="transmembrane region" description="Helical" evidence="5">
    <location>
        <begin position="485"/>
        <end position="513"/>
    </location>
</feature>
<keyword evidence="3 4" id="KW-0808">Transferase</keyword>
<comment type="catalytic activity">
    <reaction evidence="5">
        <text>glucuronate acceptor + UDP-alpha-D-glucuronate = acceptor beta-D-glucuronoside + UDP + H(+)</text>
        <dbReference type="Rhea" id="RHEA:21032"/>
        <dbReference type="ChEBI" id="CHEBI:15378"/>
        <dbReference type="ChEBI" id="CHEBI:58052"/>
        <dbReference type="ChEBI" id="CHEBI:58223"/>
        <dbReference type="ChEBI" id="CHEBI:132367"/>
        <dbReference type="ChEBI" id="CHEBI:132368"/>
        <dbReference type="EC" id="2.4.1.17"/>
    </reaction>
</comment>
<comment type="similarity">
    <text evidence="1 4">Belongs to the UDP-glycosyltransferase family.</text>
</comment>
<protein>
    <recommendedName>
        <fullName evidence="5">UDP-glucuronosyltransferase</fullName>
        <ecNumber evidence="5">2.4.1.17</ecNumber>
    </recommendedName>
</protein>
<organism evidence="6 7">
    <name type="scientific">Branchiostoma lanceolatum</name>
    <name type="common">Common lancelet</name>
    <name type="synonym">Amphioxus lanceolatum</name>
    <dbReference type="NCBI Taxonomy" id="7740"/>
    <lineage>
        <taxon>Eukaryota</taxon>
        <taxon>Metazoa</taxon>
        <taxon>Chordata</taxon>
        <taxon>Cephalochordata</taxon>
        <taxon>Leptocardii</taxon>
        <taxon>Amphioxiformes</taxon>
        <taxon>Branchiostomatidae</taxon>
        <taxon>Branchiostoma</taxon>
    </lineage>
</organism>
<proteinExistence type="inferred from homology"/>
<keyword evidence="5" id="KW-0472">Membrane</keyword>
<dbReference type="SUPFAM" id="SSF53756">
    <property type="entry name" value="UDP-Glycosyltransferase/glycogen phosphorylase"/>
    <property type="match status" value="1"/>
</dbReference>
<name>A0A8J9ZRV9_BRALA</name>
<evidence type="ECO:0000313" key="7">
    <source>
        <dbReference type="Proteomes" id="UP000838412"/>
    </source>
</evidence>
<dbReference type="EC" id="2.4.1.17" evidence="5"/>
<dbReference type="InterPro" id="IPR002213">
    <property type="entry name" value="UDP_glucos_trans"/>
</dbReference>
<feature type="chain" id="PRO_5035489424" description="UDP-glucuronosyltransferase" evidence="5">
    <location>
        <begin position="20"/>
        <end position="525"/>
    </location>
</feature>
<evidence type="ECO:0000256" key="4">
    <source>
        <dbReference type="RuleBase" id="RU003718"/>
    </source>
</evidence>
<dbReference type="PANTHER" id="PTHR48043">
    <property type="entry name" value="EG:EG0003.4 PROTEIN-RELATED"/>
    <property type="match status" value="1"/>
</dbReference>
<keyword evidence="5" id="KW-0812">Transmembrane</keyword>
<dbReference type="InterPro" id="IPR035595">
    <property type="entry name" value="UDP_glycos_trans_CS"/>
</dbReference>
<dbReference type="Pfam" id="PF00201">
    <property type="entry name" value="UDPGT"/>
    <property type="match status" value="1"/>
</dbReference>
<dbReference type="PANTHER" id="PTHR48043:SF145">
    <property type="entry name" value="FI06409P-RELATED"/>
    <property type="match status" value="1"/>
</dbReference>
<gene>
    <name evidence="6" type="primary">UGT2A1</name>
    <name evidence="6" type="ORF">BLAG_LOCUS16977</name>
</gene>
<keyword evidence="7" id="KW-1185">Reference proteome</keyword>
<dbReference type="InterPro" id="IPR050271">
    <property type="entry name" value="UDP-glycosyltransferase"/>
</dbReference>
<evidence type="ECO:0000313" key="6">
    <source>
        <dbReference type="EMBL" id="CAH1261605.1"/>
    </source>
</evidence>
<keyword evidence="2 4" id="KW-0328">Glycosyltransferase</keyword>